<dbReference type="AlphaFoldDB" id="A0A017S352"/>
<accession>A0A017S352</accession>
<dbReference type="Proteomes" id="UP000019804">
    <property type="component" value="Unassembled WGS sequence"/>
</dbReference>
<proteinExistence type="predicted"/>
<organism evidence="2 3">
    <name type="scientific">Aspergillus ruber (strain CBS 135680)</name>
    <dbReference type="NCBI Taxonomy" id="1388766"/>
    <lineage>
        <taxon>Eukaryota</taxon>
        <taxon>Fungi</taxon>
        <taxon>Dikarya</taxon>
        <taxon>Ascomycota</taxon>
        <taxon>Pezizomycotina</taxon>
        <taxon>Eurotiomycetes</taxon>
        <taxon>Eurotiomycetidae</taxon>
        <taxon>Eurotiales</taxon>
        <taxon>Aspergillaceae</taxon>
        <taxon>Aspergillus</taxon>
        <taxon>Aspergillus subgen. Aspergillus</taxon>
    </lineage>
</organism>
<reference evidence="3" key="1">
    <citation type="journal article" date="2014" name="Nat. Commun.">
        <title>Genomic adaptations of the halophilic Dead Sea filamentous fungus Eurotium rubrum.</title>
        <authorList>
            <person name="Kis-Papo T."/>
            <person name="Weig A.R."/>
            <person name="Riley R."/>
            <person name="Persoh D."/>
            <person name="Salamov A."/>
            <person name="Sun H."/>
            <person name="Lipzen A."/>
            <person name="Wasser S.P."/>
            <person name="Rambold G."/>
            <person name="Grigoriev I.V."/>
            <person name="Nevo E."/>
        </authorList>
    </citation>
    <scope>NUCLEOTIDE SEQUENCE [LARGE SCALE GENOMIC DNA]</scope>
    <source>
        <strain evidence="3">CBS 135680</strain>
    </source>
</reference>
<protein>
    <submittedName>
        <fullName evidence="2">Uncharacterized protein</fullName>
    </submittedName>
</protein>
<keyword evidence="3" id="KW-1185">Reference proteome</keyword>
<dbReference type="RefSeq" id="XP_040634966.1">
    <property type="nucleotide sequence ID" value="XM_040780442.1"/>
</dbReference>
<name>A0A017S352_ASPRC</name>
<evidence type="ECO:0000256" key="1">
    <source>
        <dbReference type="SAM" id="MobiDB-lite"/>
    </source>
</evidence>
<feature type="compositionally biased region" description="Low complexity" evidence="1">
    <location>
        <begin position="154"/>
        <end position="182"/>
    </location>
</feature>
<dbReference type="GeneID" id="63695566"/>
<evidence type="ECO:0000313" key="3">
    <source>
        <dbReference type="Proteomes" id="UP000019804"/>
    </source>
</evidence>
<feature type="region of interest" description="Disordered" evidence="1">
    <location>
        <begin position="152"/>
        <end position="182"/>
    </location>
</feature>
<dbReference type="HOGENOM" id="CLU_036308_0_0_1"/>
<dbReference type="STRING" id="1388766.A0A017S352"/>
<dbReference type="OrthoDB" id="2107640at2759"/>
<sequence>MSYPVLPIGATCAVYIRKQYPGLLKDIVRDCTDIINAIRCFGTLVSEYELAEDGFKKFDAHGGDTACHVRASMLLEIYQHYRQQAKVSGKGFLEDVEVNAILAQLHTVRRNAQDICAKLTKEKRQPQEFGLEAKRDNMIHVVEVLGWQIDPEVASPTSSSPGSSDISTSPTSDSSAPSTAASASSPVSMAYSSFIPSSISSLAALSTTEWDVGDPKLCILFLAASSILSDYKEFARMGSRITVRFLPDQAMEYGNRLIAPYWDRTNSNYADFRINRVKDRHCHLQKWMSRISCSWIHSWAKRLSLSPPAQRMLIDATRQSPRDVSVVAAFPAFLVCRRAWTLQGWPLLLINRNFCSQGYHISAYIALPMVSPPKQQGKGQEPSLFEESMWPLQPVSLEDLTTNPNYKGRPYITIFGNSMDSSHLDYLSTAYREDGHHKYLPHHENSSCPEHQQHTQKFIATDHDELSKSLLADHCQHPFPTPPRQRELDGKMDAVWCEVEAQRVCYAAKVNELGGGPENINVFCWEHVFAETPERVALEVQRKVLAGDLNLFF</sequence>
<dbReference type="EMBL" id="KK088446">
    <property type="protein sequence ID" value="EYE91276.1"/>
    <property type="molecule type" value="Genomic_DNA"/>
</dbReference>
<evidence type="ECO:0000313" key="2">
    <source>
        <dbReference type="EMBL" id="EYE91276.1"/>
    </source>
</evidence>
<gene>
    <name evidence="2" type="ORF">EURHEDRAFT_406123</name>
</gene>